<evidence type="ECO:0008006" key="3">
    <source>
        <dbReference type="Google" id="ProtNLM"/>
    </source>
</evidence>
<evidence type="ECO:0000313" key="2">
    <source>
        <dbReference type="Proteomes" id="UP000198420"/>
    </source>
</evidence>
<protein>
    <recommendedName>
        <fullName evidence="3">Peptidase inhibitor family I36</fullName>
    </recommendedName>
</protein>
<keyword evidence="2" id="KW-1185">Reference proteome</keyword>
<gene>
    <name evidence="1" type="ORF">SAMN06265355_13143</name>
</gene>
<proteinExistence type="predicted"/>
<dbReference type="OrthoDB" id="4247493at2"/>
<accession>A0A239HIQ3</accession>
<dbReference type="EMBL" id="FZNP01000031">
    <property type="protein sequence ID" value="SNS81035.1"/>
    <property type="molecule type" value="Genomic_DNA"/>
</dbReference>
<dbReference type="Proteomes" id="UP000198420">
    <property type="component" value="Unassembled WGS sequence"/>
</dbReference>
<reference evidence="2" key="1">
    <citation type="submission" date="2017-06" db="EMBL/GenBank/DDBJ databases">
        <authorList>
            <person name="Varghese N."/>
            <person name="Submissions S."/>
        </authorList>
    </citation>
    <scope>NUCLEOTIDE SEQUENCE [LARGE SCALE GENOMIC DNA]</scope>
    <source>
        <strain evidence="2">DSM 44485</strain>
    </source>
</reference>
<name>A0A239HIQ3_9ACTN</name>
<organism evidence="1 2">
    <name type="scientific">Actinomadura mexicana</name>
    <dbReference type="NCBI Taxonomy" id="134959"/>
    <lineage>
        <taxon>Bacteria</taxon>
        <taxon>Bacillati</taxon>
        <taxon>Actinomycetota</taxon>
        <taxon>Actinomycetes</taxon>
        <taxon>Streptosporangiales</taxon>
        <taxon>Thermomonosporaceae</taxon>
        <taxon>Actinomadura</taxon>
    </lineage>
</organism>
<dbReference type="RefSeq" id="WP_143227485.1">
    <property type="nucleotide sequence ID" value="NZ_FZNP01000031.1"/>
</dbReference>
<dbReference type="AlphaFoldDB" id="A0A239HIQ3"/>
<evidence type="ECO:0000313" key="1">
    <source>
        <dbReference type="EMBL" id="SNS81035.1"/>
    </source>
</evidence>
<sequence>MIPLAPSQAAVHSQAHSAGAAAGTECVTQSFATACFQKHGDKFSLYNGSFRDGDVASLNWSNYLRTRSGSWKYYRKGRFANPFIQNWRGDNRDLYEDQSVNAYGGKGSGIRLYACASGKGCSRYIWIRNSE</sequence>